<accession>A0A135L6W0</accession>
<dbReference type="Proteomes" id="UP000070352">
    <property type="component" value="Unassembled WGS sequence"/>
</dbReference>
<dbReference type="STRING" id="1413211.U473_12400"/>
<keyword evidence="3" id="KW-1185">Reference proteome</keyword>
<dbReference type="EMBL" id="LSKU01000001">
    <property type="protein sequence ID" value="KXG44735.1"/>
    <property type="molecule type" value="Genomic_DNA"/>
</dbReference>
<dbReference type="RefSeq" id="WP_068726820.1">
    <property type="nucleotide sequence ID" value="NZ_LSKU01000001.1"/>
</dbReference>
<proteinExistence type="predicted"/>
<dbReference type="InterPro" id="IPR035168">
    <property type="entry name" value="DUF5317"/>
</dbReference>
<protein>
    <recommendedName>
        <fullName evidence="4">DUF5317 domain-containing protein</fullName>
    </recommendedName>
</protein>
<evidence type="ECO:0000256" key="1">
    <source>
        <dbReference type="SAM" id="Phobius"/>
    </source>
</evidence>
<organism evidence="2 3">
    <name type="scientific">Tepidibacillus decaturensis</name>
    <dbReference type="NCBI Taxonomy" id="1413211"/>
    <lineage>
        <taxon>Bacteria</taxon>
        <taxon>Bacillati</taxon>
        <taxon>Bacillota</taxon>
        <taxon>Bacilli</taxon>
        <taxon>Bacillales</taxon>
        <taxon>Bacillaceae</taxon>
        <taxon>Tepidibacillus</taxon>
    </lineage>
</organism>
<evidence type="ECO:0000313" key="2">
    <source>
        <dbReference type="EMBL" id="KXG44735.1"/>
    </source>
</evidence>
<evidence type="ECO:0000313" key="3">
    <source>
        <dbReference type="Proteomes" id="UP000070352"/>
    </source>
</evidence>
<reference evidence="2 3" key="1">
    <citation type="submission" date="2016-02" db="EMBL/GenBank/DDBJ databases">
        <title>Draft Genome for Tepidibacillus decaturensis nov. sp. Strain Z9, an Anaerobic, Moderately Thermophilic and Heterotrophic Bacterium from Deep Subsurface of the Illinois Basin, USA.</title>
        <authorList>
            <person name="Dong Y."/>
            <person name="Chang J.Y."/>
            <person name="Sanford R."/>
            <person name="Fouke B.W."/>
        </authorList>
    </citation>
    <scope>NUCLEOTIDE SEQUENCE [LARGE SCALE GENOMIC DNA]</scope>
    <source>
        <strain evidence="2 3">Z9</strain>
    </source>
</reference>
<evidence type="ECO:0008006" key="4">
    <source>
        <dbReference type="Google" id="ProtNLM"/>
    </source>
</evidence>
<keyword evidence="1" id="KW-0472">Membrane</keyword>
<keyword evidence="1" id="KW-0812">Transmembrane</keyword>
<keyword evidence="1" id="KW-1133">Transmembrane helix</keyword>
<feature type="transmembrane region" description="Helical" evidence="1">
    <location>
        <begin position="149"/>
        <end position="166"/>
    </location>
</feature>
<dbReference type="Pfam" id="PF17248">
    <property type="entry name" value="DUF5317"/>
    <property type="match status" value="1"/>
</dbReference>
<gene>
    <name evidence="2" type="ORF">U473_12400</name>
</gene>
<dbReference type="AlphaFoldDB" id="A0A135L6W0"/>
<sequence>MLIDSLIIGVLIAKLRGGRVLNFLDLDIHSPGLIILALFIQLPIMFLYPKFLFVAMIVSYILLLLFLYQNKNLHGSKWVFMGIILNMVVMLANGGRMPVDMRAAQELIPEHIPSLLAGTYGKHIAMTTNTSFRFLGDIFYVPAPYPHPVVFSIGDVLISIGLFILIQKVMVKLKMNHENRLEW</sequence>
<name>A0A135L6W0_9BACI</name>
<feature type="transmembrane region" description="Helical" evidence="1">
    <location>
        <begin position="20"/>
        <end position="40"/>
    </location>
</feature>
<feature type="transmembrane region" description="Helical" evidence="1">
    <location>
        <begin position="78"/>
        <end position="95"/>
    </location>
</feature>
<dbReference type="OrthoDB" id="37447at2"/>
<comment type="caution">
    <text evidence="2">The sequence shown here is derived from an EMBL/GenBank/DDBJ whole genome shotgun (WGS) entry which is preliminary data.</text>
</comment>
<feature type="transmembrane region" description="Helical" evidence="1">
    <location>
        <begin position="46"/>
        <end position="66"/>
    </location>
</feature>